<comment type="caution">
    <text evidence="5">The sequence shown here is derived from an EMBL/GenBank/DDBJ whole genome shotgun (WGS) entry which is preliminary data.</text>
</comment>
<evidence type="ECO:0000313" key="6">
    <source>
        <dbReference type="Proteomes" id="UP001595872"/>
    </source>
</evidence>
<evidence type="ECO:0000256" key="3">
    <source>
        <dbReference type="ARBA" id="ARBA00022840"/>
    </source>
</evidence>
<proteinExistence type="inferred from homology"/>
<organism evidence="5 6">
    <name type="scientific">Actinomadura gamaensis</name>
    <dbReference type="NCBI Taxonomy" id="1763541"/>
    <lineage>
        <taxon>Bacteria</taxon>
        <taxon>Bacillati</taxon>
        <taxon>Actinomycetota</taxon>
        <taxon>Actinomycetes</taxon>
        <taxon>Streptosporangiales</taxon>
        <taxon>Thermomonosporaceae</taxon>
        <taxon>Actinomadura</taxon>
    </lineage>
</organism>
<dbReference type="SUPFAM" id="SSF52402">
    <property type="entry name" value="Adenine nucleotide alpha hydrolases-like"/>
    <property type="match status" value="2"/>
</dbReference>
<evidence type="ECO:0000259" key="4">
    <source>
        <dbReference type="Pfam" id="PF00582"/>
    </source>
</evidence>
<reference evidence="6" key="1">
    <citation type="journal article" date="2019" name="Int. J. Syst. Evol. Microbiol.">
        <title>The Global Catalogue of Microorganisms (GCM) 10K type strain sequencing project: providing services to taxonomists for standard genome sequencing and annotation.</title>
        <authorList>
            <consortium name="The Broad Institute Genomics Platform"/>
            <consortium name="The Broad Institute Genome Sequencing Center for Infectious Disease"/>
            <person name="Wu L."/>
            <person name="Ma J."/>
        </authorList>
    </citation>
    <scope>NUCLEOTIDE SEQUENCE [LARGE SCALE GENOMIC DNA]</scope>
    <source>
        <strain evidence="6">KLKA75</strain>
    </source>
</reference>
<dbReference type="InterPro" id="IPR006016">
    <property type="entry name" value="UspA"/>
</dbReference>
<dbReference type="EMBL" id="JBHSIT010000002">
    <property type="protein sequence ID" value="MFC4907085.1"/>
    <property type="molecule type" value="Genomic_DNA"/>
</dbReference>
<dbReference type="InterPro" id="IPR014729">
    <property type="entry name" value="Rossmann-like_a/b/a_fold"/>
</dbReference>
<dbReference type="PANTHER" id="PTHR46268">
    <property type="entry name" value="STRESS RESPONSE PROTEIN NHAX"/>
    <property type="match status" value="1"/>
</dbReference>
<gene>
    <name evidence="5" type="ORF">ACFPCY_07125</name>
</gene>
<comment type="similarity">
    <text evidence="1">Belongs to the universal stress protein A family.</text>
</comment>
<feature type="domain" description="UspA" evidence="4">
    <location>
        <begin position="153"/>
        <end position="282"/>
    </location>
</feature>
<dbReference type="PANTHER" id="PTHR46268:SF27">
    <property type="entry name" value="UNIVERSAL STRESS PROTEIN RV2623"/>
    <property type="match status" value="1"/>
</dbReference>
<evidence type="ECO:0000256" key="1">
    <source>
        <dbReference type="ARBA" id="ARBA00008791"/>
    </source>
</evidence>
<dbReference type="Gene3D" id="3.40.50.620">
    <property type="entry name" value="HUPs"/>
    <property type="match status" value="2"/>
</dbReference>
<evidence type="ECO:0000256" key="2">
    <source>
        <dbReference type="ARBA" id="ARBA00022741"/>
    </source>
</evidence>
<dbReference type="PRINTS" id="PR01438">
    <property type="entry name" value="UNVRSLSTRESS"/>
</dbReference>
<keyword evidence="2" id="KW-0547">Nucleotide-binding</keyword>
<dbReference type="RefSeq" id="WP_378252826.1">
    <property type="nucleotide sequence ID" value="NZ_JBHSIT010000002.1"/>
</dbReference>
<name>A0ABV9TSP6_9ACTN</name>
<accession>A0ABV9TSP6</accession>
<dbReference type="InterPro" id="IPR006015">
    <property type="entry name" value="Universal_stress_UspA"/>
</dbReference>
<dbReference type="Pfam" id="PF00582">
    <property type="entry name" value="Usp"/>
    <property type="match status" value="2"/>
</dbReference>
<keyword evidence="6" id="KW-1185">Reference proteome</keyword>
<feature type="domain" description="UspA" evidence="4">
    <location>
        <begin position="5"/>
        <end position="141"/>
    </location>
</feature>
<sequence>MPDDRPVTVGVDASPAAEQALAWAAADAELQGRTLHVVHAVENWPFDIPLQPPPGFTESLRQSGAEVLAKAERLARTRAKTVDVTTELVAETPARALCDRSARAREIVVGSRGLGGFTGLVLGSVSLRVAERSTAPVVVVRESGAPGRAEGEIVAGLGLADDDAVLEYAFRQARAHGARLRVLHAWSVPDGRADALRRAEDDERLRWAQVRAHAPWRKRFADVAVTEEVARRHPVAALVDAAAGADLLVVGRRRRPGPVWRGLGSVSHGVLHHARCPVAVVPQPR</sequence>
<dbReference type="Proteomes" id="UP001595872">
    <property type="component" value="Unassembled WGS sequence"/>
</dbReference>
<evidence type="ECO:0000313" key="5">
    <source>
        <dbReference type="EMBL" id="MFC4907085.1"/>
    </source>
</evidence>
<keyword evidence="3" id="KW-0067">ATP-binding</keyword>
<protein>
    <submittedName>
        <fullName evidence="5">Universal stress protein</fullName>
    </submittedName>
</protein>